<evidence type="ECO:0000313" key="2">
    <source>
        <dbReference type="EMBL" id="WRO21339.1"/>
    </source>
</evidence>
<dbReference type="Pfam" id="PF04266">
    <property type="entry name" value="ASCH"/>
    <property type="match status" value="1"/>
</dbReference>
<sequence>MKRIVLSIKPQYVKAIIEGDKIAELRRKRPGIARGDSIYIYETTPTKAFSAVAEVKEIIELSIDELWERVREICAISWEKFNEYFKGCKVGYALIITKVKKLIKPLGLYEVREKIPNYRPPQFFHYVDNTHPIQNLIESRILVI</sequence>
<dbReference type="SUPFAM" id="SSF88697">
    <property type="entry name" value="PUA domain-like"/>
    <property type="match status" value="1"/>
</dbReference>
<evidence type="ECO:0000259" key="1">
    <source>
        <dbReference type="Pfam" id="PF04266"/>
    </source>
</evidence>
<dbReference type="InterPro" id="IPR015947">
    <property type="entry name" value="PUA-like_sf"/>
</dbReference>
<feature type="domain" description="ASCH" evidence="1">
    <location>
        <begin position="6"/>
        <end position="68"/>
    </location>
</feature>
<accession>A0AAU0UKP6</accession>
<gene>
    <name evidence="2" type="ORF">MFMK1_001147</name>
</gene>
<dbReference type="KEGG" id="dbc:MFMK1_001147"/>
<evidence type="ECO:0000313" key="3">
    <source>
        <dbReference type="Proteomes" id="UP001329915"/>
    </source>
</evidence>
<proteinExistence type="predicted"/>
<organism evidence="2 3">
    <name type="scientific">Metallumcola ferriviriculae</name>
    <dbReference type="NCBI Taxonomy" id="3039180"/>
    <lineage>
        <taxon>Bacteria</taxon>
        <taxon>Bacillati</taxon>
        <taxon>Bacillota</taxon>
        <taxon>Clostridia</taxon>
        <taxon>Neomoorellales</taxon>
        <taxon>Desulfitibacteraceae</taxon>
        <taxon>Metallumcola</taxon>
    </lineage>
</organism>
<keyword evidence="3" id="KW-1185">Reference proteome</keyword>
<reference evidence="2 3" key="1">
    <citation type="submission" date="2023-04" db="EMBL/GenBank/DDBJ databases">
        <authorList>
            <person name="Hsu D."/>
        </authorList>
    </citation>
    <scope>NUCLEOTIDE SEQUENCE [LARGE SCALE GENOMIC DNA]</scope>
    <source>
        <strain evidence="2 3">MK1</strain>
    </source>
</reference>
<dbReference type="EMBL" id="CP121694">
    <property type="protein sequence ID" value="WRO21339.1"/>
    <property type="molecule type" value="Genomic_DNA"/>
</dbReference>
<dbReference type="AlphaFoldDB" id="A0AAU0UKP6"/>
<dbReference type="InterPro" id="IPR007374">
    <property type="entry name" value="ASCH_domain"/>
</dbReference>
<protein>
    <submittedName>
        <fullName evidence="2">ASCH domain-containing protein</fullName>
    </submittedName>
</protein>
<name>A0AAU0UKP6_9FIRM</name>
<dbReference type="Proteomes" id="UP001329915">
    <property type="component" value="Chromosome"/>
</dbReference>
<dbReference type="RefSeq" id="WP_366924189.1">
    <property type="nucleotide sequence ID" value="NZ_CP121694.1"/>
</dbReference>
<dbReference type="Gene3D" id="2.30.130.30">
    <property type="entry name" value="Hypothetical protein"/>
    <property type="match status" value="1"/>
</dbReference>